<proteinExistence type="predicted"/>
<dbReference type="STRING" id="1198114.AciX9_2330"/>
<dbReference type="OrthoDB" id="9805202at2"/>
<keyword evidence="3 4" id="KW-0408">Iron</keyword>
<evidence type="ECO:0000259" key="6">
    <source>
        <dbReference type="PROSITE" id="PS51007"/>
    </source>
</evidence>
<keyword evidence="2 4" id="KW-0479">Metal-binding</keyword>
<accession>E8X3T9</accession>
<evidence type="ECO:0000256" key="5">
    <source>
        <dbReference type="SAM" id="SignalP"/>
    </source>
</evidence>
<keyword evidence="8" id="KW-1185">Reference proteome</keyword>
<dbReference type="eggNOG" id="COG2010">
    <property type="taxonomic scope" value="Bacteria"/>
</dbReference>
<feature type="chain" id="PRO_5003230650" description="Cytochrome c domain-containing protein" evidence="5">
    <location>
        <begin position="25"/>
        <end position="686"/>
    </location>
</feature>
<dbReference type="RefSeq" id="WP_013580683.1">
    <property type="nucleotide sequence ID" value="NC_015064.1"/>
</dbReference>
<dbReference type="InterPro" id="IPR051395">
    <property type="entry name" value="Cytochrome_c_Peroxidase/MauG"/>
</dbReference>
<evidence type="ECO:0000313" key="7">
    <source>
        <dbReference type="EMBL" id="ADW69367.1"/>
    </source>
</evidence>
<evidence type="ECO:0000256" key="3">
    <source>
        <dbReference type="ARBA" id="ARBA00023004"/>
    </source>
</evidence>
<evidence type="ECO:0000256" key="1">
    <source>
        <dbReference type="ARBA" id="ARBA00022617"/>
    </source>
</evidence>
<sequence length="686" mass="75847">MRAGRVLVFTTLLLLLTASLGAHLHRTRAQTGYVCPDGSTNCYQMSYVGLTDLQRQGRDTWYFWTGGDRNPGGTNVVGDQALWRHIATETHGQFDLIQSIDSRHRGQRFKQFGIISDPDCRKASAPDQYGLWIDDCTSINTPPLGPAFGKSAGIIGLRIFPNPNFDPKKWNVDAYRKDAASVEPPYLVGMTCAMCHVGFNPLHPPADPENPQWHNLNPGIGNQYFREQIFSAAKFPMTQSLQPNDFRWQLAHSEPAGTSETSQVATDHIFNPNTINHIAYINDRPTHAEVTADGVHRNVYHILKDGSDSVGSACLDDPTPHPGQDDTACAALRVYINIGVCANIWTTLQDPIYGLQRPQSAFDPKQARLDPNCNQGWTDTEARMGGLESFLRTLAPLHLADADNGQAYLPKDTAVLTRGKAVFAEQCASCHSSKRPPADNATTQAEWFRQAVMADDFLQKNYLSDDARHPISEIKTNSARAMGTNATAGHIWANFSSDTYKQLPPVHIDGLVDPFHTSLKLLPFEATGGRGYYRTPNLANIWATAPLLHNNSVGLYNGDPSVAGRLAAYQDAMEKLLWPERRPGVKSIQRTSQASKFFYEEGGSVCIAKGTPVSLIANVDVVTPEHFRKDDFFTRFFCKVTGTGHLNALFLLADNAPDFVQDRGHTFGAELPDADKKALIEYMKLF</sequence>
<organism evidence="8">
    <name type="scientific">Granulicella tundricola (strain ATCC BAA-1859 / DSM 23138 / MP5ACTX9)</name>
    <dbReference type="NCBI Taxonomy" id="1198114"/>
    <lineage>
        <taxon>Bacteria</taxon>
        <taxon>Pseudomonadati</taxon>
        <taxon>Acidobacteriota</taxon>
        <taxon>Terriglobia</taxon>
        <taxon>Terriglobales</taxon>
        <taxon>Acidobacteriaceae</taxon>
        <taxon>Granulicella</taxon>
    </lineage>
</organism>
<dbReference type="GO" id="GO:0009055">
    <property type="term" value="F:electron transfer activity"/>
    <property type="evidence" value="ECO:0007669"/>
    <property type="project" value="InterPro"/>
</dbReference>
<reference evidence="8" key="1">
    <citation type="submission" date="2011-01" db="EMBL/GenBank/DDBJ databases">
        <title>Complete sequence of chromosome of Acidobacterium sp. MP5ACTX9.</title>
        <authorList>
            <consortium name="US DOE Joint Genome Institute"/>
            <person name="Lucas S."/>
            <person name="Copeland A."/>
            <person name="Lapidus A."/>
            <person name="Cheng J.-F."/>
            <person name="Goodwin L."/>
            <person name="Pitluck S."/>
            <person name="Teshima H."/>
            <person name="Detter J.C."/>
            <person name="Han C."/>
            <person name="Tapia R."/>
            <person name="Land M."/>
            <person name="Hauser L."/>
            <person name="Kyrpides N."/>
            <person name="Ivanova N."/>
            <person name="Ovchinnikova G."/>
            <person name="Pagani I."/>
            <person name="Rawat S.R."/>
            <person name="Mannisto M."/>
            <person name="Haggblom M.M."/>
            <person name="Woyke T."/>
        </authorList>
    </citation>
    <scope>NUCLEOTIDE SEQUENCE [LARGE SCALE GENOMIC DNA]</scope>
    <source>
        <strain evidence="8">MP5ACTX9</strain>
    </source>
</reference>
<dbReference type="EMBL" id="CP002480">
    <property type="protein sequence ID" value="ADW69367.1"/>
    <property type="molecule type" value="Genomic_DNA"/>
</dbReference>
<protein>
    <recommendedName>
        <fullName evidence="6">Cytochrome c domain-containing protein</fullName>
    </recommendedName>
</protein>
<dbReference type="GO" id="GO:0046872">
    <property type="term" value="F:metal ion binding"/>
    <property type="evidence" value="ECO:0007669"/>
    <property type="project" value="UniProtKB-KW"/>
</dbReference>
<dbReference type="SUPFAM" id="SSF46626">
    <property type="entry name" value="Cytochrome c"/>
    <property type="match status" value="1"/>
</dbReference>
<dbReference type="PROSITE" id="PS51007">
    <property type="entry name" value="CYTC"/>
    <property type="match status" value="1"/>
</dbReference>
<feature type="domain" description="Cytochrome c" evidence="6">
    <location>
        <begin position="414"/>
        <end position="686"/>
    </location>
</feature>
<dbReference type="Proteomes" id="UP000000343">
    <property type="component" value="Chromosome"/>
</dbReference>
<dbReference type="GO" id="GO:0004130">
    <property type="term" value="F:cytochrome-c peroxidase activity"/>
    <property type="evidence" value="ECO:0007669"/>
    <property type="project" value="TreeGrafter"/>
</dbReference>
<dbReference type="Gene3D" id="1.10.760.10">
    <property type="entry name" value="Cytochrome c-like domain"/>
    <property type="match status" value="1"/>
</dbReference>
<evidence type="ECO:0000256" key="4">
    <source>
        <dbReference type="PROSITE-ProRule" id="PRU00433"/>
    </source>
</evidence>
<dbReference type="PaxDb" id="1198114-AciX9_2330"/>
<dbReference type="InterPro" id="IPR009056">
    <property type="entry name" value="Cyt_c-like_dom"/>
</dbReference>
<dbReference type="PANTHER" id="PTHR30600">
    <property type="entry name" value="CYTOCHROME C PEROXIDASE-RELATED"/>
    <property type="match status" value="1"/>
</dbReference>
<keyword evidence="1 4" id="KW-0349">Heme</keyword>
<dbReference type="InterPro" id="IPR036909">
    <property type="entry name" value="Cyt_c-like_dom_sf"/>
</dbReference>
<evidence type="ECO:0000256" key="2">
    <source>
        <dbReference type="ARBA" id="ARBA00022723"/>
    </source>
</evidence>
<name>E8X3T9_GRATM</name>
<dbReference type="GO" id="GO:0020037">
    <property type="term" value="F:heme binding"/>
    <property type="evidence" value="ECO:0007669"/>
    <property type="project" value="InterPro"/>
</dbReference>
<dbReference type="KEGG" id="acm:AciX9_2330"/>
<feature type="signal peptide" evidence="5">
    <location>
        <begin position="1"/>
        <end position="24"/>
    </location>
</feature>
<dbReference type="HOGENOM" id="CLU_346441_0_0_0"/>
<gene>
    <name evidence="7" type="ordered locus">AciX9_2330</name>
</gene>
<evidence type="ECO:0000313" key="8">
    <source>
        <dbReference type="Proteomes" id="UP000000343"/>
    </source>
</evidence>
<dbReference type="PANTHER" id="PTHR30600:SF9">
    <property type="entry name" value="BLR7738 PROTEIN"/>
    <property type="match status" value="1"/>
</dbReference>
<keyword evidence="5" id="KW-0732">Signal</keyword>
<dbReference type="AlphaFoldDB" id="E8X3T9"/>